<dbReference type="Proteomes" id="UP001283361">
    <property type="component" value="Unassembled WGS sequence"/>
</dbReference>
<feature type="domain" description="Beta-hexosaminidase bacterial type N-terminal" evidence="6">
    <location>
        <begin position="306"/>
        <end position="441"/>
    </location>
</feature>
<feature type="repeat" description="ANK" evidence="5">
    <location>
        <begin position="168"/>
        <end position="200"/>
    </location>
</feature>
<dbReference type="InterPro" id="IPR015882">
    <property type="entry name" value="HEX_bac_N"/>
</dbReference>
<dbReference type="Pfam" id="PF02838">
    <property type="entry name" value="Glyco_hydro_20b"/>
    <property type="match status" value="1"/>
</dbReference>
<comment type="caution">
    <text evidence="7">The sequence shown here is derived from an EMBL/GenBank/DDBJ whole genome shotgun (WGS) entry which is preliminary data.</text>
</comment>
<dbReference type="PROSITE" id="PS50088">
    <property type="entry name" value="ANK_REPEAT"/>
    <property type="match status" value="3"/>
</dbReference>
<dbReference type="PANTHER" id="PTHR24171">
    <property type="entry name" value="ANKYRIN REPEAT DOMAIN-CONTAINING PROTEIN 39-RELATED"/>
    <property type="match status" value="1"/>
</dbReference>
<feature type="repeat" description="ANK" evidence="5">
    <location>
        <begin position="135"/>
        <end position="167"/>
    </location>
</feature>
<gene>
    <name evidence="7" type="ORF">RRG08_028530</name>
</gene>
<keyword evidence="4" id="KW-0326">Glycosidase</keyword>
<dbReference type="GO" id="GO:0004842">
    <property type="term" value="F:ubiquitin-protein transferase activity"/>
    <property type="evidence" value="ECO:0007669"/>
    <property type="project" value="TreeGrafter"/>
</dbReference>
<sequence>MSHEDVTAVVINIISAIDGERTDVICSALSEMKKNTHDPELLPRVLNGLHTDEGTLLHYATKRGKVDKVRALLAGGADPGIQNQDGQLPMEMASDQLKTVFNEELLKATAQSNLGRVCQLLAAGVDIHLTDSPEMLNTPLHWAVCHGNRDMVQCLCARGADLNVFNARGLTPVHEAVKRGDASIVEELVNYGADLELQVSLGENVGQTALDMAEGKESVMQVLRAPRHFLEPISVSSHNTESKANLVRFDSVTSSENALVNGINGEGDLQSPKVFSPSHTNHVNFAARFDNSNLEAKIGDDKLQLLWPAVQSIKQGGGKPFTVSSSLHVFISPQSVGATASDMAYLWNMRRYLFDELDLELNLNILTPLSMFDSPHVVCYINRHLSVQPGAYRLTITPRQMKVVCGDLDSLSSAICTILQLLSLYKDKTSVVIPTLLIDDWPAMPHRGVLLDVSQGRIPTIDNLEEYLDTISLLKMNKIYLYTRFQSNLPPQWQCPYSSNEVLRISEFCQKRRMQLIPVVEVGPRVQFEDLAKLYSVFQDFLACFENADFVSAGPRLSSFILGQTEDDGPGVSDTQRYLPILSHQTLQLCGYPLHDLSTAFLQHLPPSLVFNEYAVKSDHDYTKFCTPLAELGMNYFVCPGTAAWNSLAGCPEAAISNIFSAATTSEGVLGLVVCDWTGKGHLNHHPFSWPGIMAGAGLGWNNNTDMVFLTSSLPGLLNHHVFKDHAGLLGSIVLELGTAETYIVQRSRRQPIEDFSDMPEEQGSILYRFLTHPDGVPLEFLSADVLQHVTRHVRKCLAKLTTTDSHCIHTSIIKQELQLTGELMLLACRIGKALILAGRKPDSQAGYSVVNFGIANLTVTNRTDLANRLLEHIKEFKQVWCQRSNPGNGLADSVQRLRSLVKVLLPEANHLQLLEIDADTPGH</sequence>
<dbReference type="Gene3D" id="1.25.40.20">
    <property type="entry name" value="Ankyrin repeat-containing domain"/>
    <property type="match status" value="2"/>
</dbReference>
<evidence type="ECO:0000313" key="7">
    <source>
        <dbReference type="EMBL" id="KAK3737905.1"/>
    </source>
</evidence>
<keyword evidence="3 5" id="KW-0040">ANK repeat</keyword>
<dbReference type="Pfam" id="PF12796">
    <property type="entry name" value="Ank_2"/>
    <property type="match status" value="1"/>
</dbReference>
<evidence type="ECO:0000256" key="1">
    <source>
        <dbReference type="ARBA" id="ARBA00022737"/>
    </source>
</evidence>
<dbReference type="InterPro" id="IPR017853">
    <property type="entry name" value="GH"/>
</dbReference>
<evidence type="ECO:0000256" key="5">
    <source>
        <dbReference type="PROSITE-ProRule" id="PRU00023"/>
    </source>
</evidence>
<proteinExistence type="predicted"/>
<dbReference type="InterPro" id="IPR029018">
    <property type="entry name" value="Hex-like_dom2"/>
</dbReference>
<dbReference type="Gene3D" id="3.30.379.10">
    <property type="entry name" value="Chitobiase/beta-hexosaminidase domain 2-like"/>
    <property type="match status" value="1"/>
</dbReference>
<evidence type="ECO:0000313" key="8">
    <source>
        <dbReference type="Proteomes" id="UP001283361"/>
    </source>
</evidence>
<name>A0AAE0Y9H5_9GAST</name>
<evidence type="ECO:0000256" key="3">
    <source>
        <dbReference type="ARBA" id="ARBA00023043"/>
    </source>
</evidence>
<reference evidence="7" key="1">
    <citation type="journal article" date="2023" name="G3 (Bethesda)">
        <title>A reference genome for the long-term kleptoplast-retaining sea slug Elysia crispata morphotype clarki.</title>
        <authorList>
            <person name="Eastman K.E."/>
            <person name="Pendleton A.L."/>
            <person name="Shaikh M.A."/>
            <person name="Suttiyut T."/>
            <person name="Ogas R."/>
            <person name="Tomko P."/>
            <person name="Gavelis G."/>
            <person name="Widhalm J.R."/>
            <person name="Wisecaver J.H."/>
        </authorList>
    </citation>
    <scope>NUCLEOTIDE SEQUENCE</scope>
    <source>
        <strain evidence="7">ECLA1</strain>
    </source>
</reference>
<dbReference type="SUPFAM" id="SSF55545">
    <property type="entry name" value="beta-N-acetylhexosaminidase-like domain"/>
    <property type="match status" value="1"/>
</dbReference>
<dbReference type="InterPro" id="IPR036770">
    <property type="entry name" value="Ankyrin_rpt-contain_sf"/>
</dbReference>
<dbReference type="GO" id="GO:0085020">
    <property type="term" value="P:protein K6-linked ubiquitination"/>
    <property type="evidence" value="ECO:0007669"/>
    <property type="project" value="TreeGrafter"/>
</dbReference>
<evidence type="ECO:0000259" key="6">
    <source>
        <dbReference type="Pfam" id="PF02838"/>
    </source>
</evidence>
<feature type="repeat" description="ANK" evidence="5">
    <location>
        <begin position="52"/>
        <end position="84"/>
    </location>
</feature>
<dbReference type="InterPro" id="IPR002110">
    <property type="entry name" value="Ankyrin_rpt"/>
</dbReference>
<dbReference type="GO" id="GO:0031436">
    <property type="term" value="C:BRCA1-BARD1 complex"/>
    <property type="evidence" value="ECO:0007669"/>
    <property type="project" value="TreeGrafter"/>
</dbReference>
<keyword evidence="8" id="KW-1185">Reference proteome</keyword>
<dbReference type="SUPFAM" id="SSF48403">
    <property type="entry name" value="Ankyrin repeat"/>
    <property type="match status" value="1"/>
</dbReference>
<dbReference type="SUPFAM" id="SSF51445">
    <property type="entry name" value="(Trans)glycosidases"/>
    <property type="match status" value="1"/>
</dbReference>
<dbReference type="PANTHER" id="PTHR24171:SF11">
    <property type="entry name" value="26S PROTEASOME NON-ATPASE REGULATORY SUBUNIT 10"/>
    <property type="match status" value="1"/>
</dbReference>
<evidence type="ECO:0000256" key="4">
    <source>
        <dbReference type="ARBA" id="ARBA00023295"/>
    </source>
</evidence>
<protein>
    <recommendedName>
        <fullName evidence="6">Beta-hexosaminidase bacterial type N-terminal domain-containing protein</fullName>
    </recommendedName>
</protein>
<keyword evidence="2" id="KW-0378">Hydrolase</keyword>
<dbReference type="Gene3D" id="3.20.20.80">
    <property type="entry name" value="Glycosidases"/>
    <property type="match status" value="2"/>
</dbReference>
<accession>A0AAE0Y9H5</accession>
<dbReference type="AlphaFoldDB" id="A0AAE0Y9H5"/>
<keyword evidence="1" id="KW-0677">Repeat</keyword>
<dbReference type="GO" id="GO:0016798">
    <property type="term" value="F:hydrolase activity, acting on glycosyl bonds"/>
    <property type="evidence" value="ECO:0007669"/>
    <property type="project" value="UniProtKB-KW"/>
</dbReference>
<evidence type="ECO:0000256" key="2">
    <source>
        <dbReference type="ARBA" id="ARBA00022801"/>
    </source>
</evidence>
<dbReference type="PROSITE" id="PS50297">
    <property type="entry name" value="ANK_REP_REGION"/>
    <property type="match status" value="3"/>
</dbReference>
<dbReference type="GO" id="GO:0070531">
    <property type="term" value="C:BRCA1-A complex"/>
    <property type="evidence" value="ECO:0007669"/>
    <property type="project" value="TreeGrafter"/>
</dbReference>
<dbReference type="SMART" id="SM00248">
    <property type="entry name" value="ANK"/>
    <property type="match status" value="3"/>
</dbReference>
<organism evidence="7 8">
    <name type="scientific">Elysia crispata</name>
    <name type="common">lettuce slug</name>
    <dbReference type="NCBI Taxonomy" id="231223"/>
    <lineage>
        <taxon>Eukaryota</taxon>
        <taxon>Metazoa</taxon>
        <taxon>Spiralia</taxon>
        <taxon>Lophotrochozoa</taxon>
        <taxon>Mollusca</taxon>
        <taxon>Gastropoda</taxon>
        <taxon>Heterobranchia</taxon>
        <taxon>Euthyneura</taxon>
        <taxon>Panpulmonata</taxon>
        <taxon>Sacoglossa</taxon>
        <taxon>Placobranchoidea</taxon>
        <taxon>Plakobranchidae</taxon>
        <taxon>Elysia</taxon>
    </lineage>
</organism>
<dbReference type="Pfam" id="PF00023">
    <property type="entry name" value="Ank"/>
    <property type="match status" value="1"/>
</dbReference>
<dbReference type="EMBL" id="JAWDGP010006611">
    <property type="protein sequence ID" value="KAK3737905.1"/>
    <property type="molecule type" value="Genomic_DNA"/>
</dbReference>